<evidence type="ECO:0000313" key="2">
    <source>
        <dbReference type="EMBL" id="MBD6616389.1"/>
    </source>
</evidence>
<gene>
    <name evidence="2" type="ORF">FNW02_11205</name>
</gene>
<dbReference type="AlphaFoldDB" id="A0AA40SWL2"/>
<comment type="caution">
    <text evidence="2">The sequence shown here is derived from an EMBL/GenBank/DDBJ whole genome shotgun (WGS) entry which is preliminary data.</text>
</comment>
<evidence type="ECO:0000256" key="1">
    <source>
        <dbReference type="SAM" id="MobiDB-lite"/>
    </source>
</evidence>
<keyword evidence="3" id="KW-1185">Reference proteome</keyword>
<feature type="region of interest" description="Disordered" evidence="1">
    <location>
        <begin position="181"/>
        <end position="215"/>
    </location>
</feature>
<organism evidence="2 3">
    <name type="scientific">Komarekiella delphini-convector SJRDD-AB1</name>
    <dbReference type="NCBI Taxonomy" id="2593771"/>
    <lineage>
        <taxon>Bacteria</taxon>
        <taxon>Bacillati</taxon>
        <taxon>Cyanobacteriota</taxon>
        <taxon>Cyanophyceae</taxon>
        <taxon>Nostocales</taxon>
        <taxon>Nostocaceae</taxon>
        <taxon>Komarekiella</taxon>
        <taxon>Komarekiella delphini-convector</taxon>
    </lineage>
</organism>
<name>A0AA40SWL2_9NOST</name>
<accession>A0AA40SWL2</accession>
<feature type="compositionally biased region" description="Polar residues" evidence="1">
    <location>
        <begin position="181"/>
        <end position="197"/>
    </location>
</feature>
<evidence type="ECO:0000313" key="3">
    <source>
        <dbReference type="Proteomes" id="UP001165986"/>
    </source>
</evidence>
<dbReference type="EMBL" id="VJXY01000009">
    <property type="protein sequence ID" value="MBD6616389.1"/>
    <property type="molecule type" value="Genomic_DNA"/>
</dbReference>
<reference evidence="2" key="1">
    <citation type="submission" date="2019-07" db="EMBL/GenBank/DDBJ databases">
        <title>Toxilogical consequences of a new and cryptic species of cyanobacteria (Komarekiella delphini-convector) recovered from the epidermis of a bottlenose dolphin and 1500 ft. in the air.</title>
        <authorList>
            <person name="Brown A.O."/>
            <person name="Dvorak P."/>
            <person name="Villanueva C.D."/>
            <person name="Foss A.J."/>
            <person name="Garvey A.D."/>
            <person name="Gibson Q.A."/>
            <person name="Johansen J.R."/>
            <person name="Casamatta D.A."/>
        </authorList>
    </citation>
    <scope>NUCLEOTIDE SEQUENCE</scope>
    <source>
        <strain evidence="2">SJRDD-AB1</strain>
    </source>
</reference>
<dbReference type="Proteomes" id="UP001165986">
    <property type="component" value="Unassembled WGS sequence"/>
</dbReference>
<proteinExistence type="predicted"/>
<sequence length="215" mass="24138">MKEKKLLSWSIISALKTHHALRPTTLKTLLIGLMVVSLLILDSGVSKLLSINILSIQAANAQRITPSDVWQQVYQQLPDFPRENKYISKETGKVAQNNTLVSRLIRYHIYTKERSAIYRLDWKLTLADYLGANEIMYDSSYPGNDILRQNPIEGDRAAIGRLNRSQRDALVQVLVNIFNPNSQNTQAPSPNITTAPNPSRAIPQQPQPGGAQLLR</sequence>
<protein>
    <submittedName>
        <fullName evidence="2">Uncharacterized protein</fullName>
    </submittedName>
</protein>